<dbReference type="SFLD" id="SFLDG00180">
    <property type="entry name" value="muconate_cycloisomerase"/>
    <property type="match status" value="1"/>
</dbReference>
<keyword evidence="2" id="KW-0479">Metal-binding</keyword>
<dbReference type="SUPFAM" id="SSF51604">
    <property type="entry name" value="Enolase C-terminal domain-like"/>
    <property type="match status" value="1"/>
</dbReference>
<dbReference type="AlphaFoldDB" id="A0A3B0SMS8"/>
<dbReference type="InterPro" id="IPR013342">
    <property type="entry name" value="Mandelate_racemase_C"/>
</dbReference>
<dbReference type="EMBL" id="UOEK01000230">
    <property type="protein sequence ID" value="VAW02287.1"/>
    <property type="molecule type" value="Genomic_DNA"/>
</dbReference>
<dbReference type="SFLD" id="SFLDS00001">
    <property type="entry name" value="Enolase"/>
    <property type="match status" value="1"/>
</dbReference>
<evidence type="ECO:0000256" key="1">
    <source>
        <dbReference type="ARBA" id="ARBA00008031"/>
    </source>
</evidence>
<proteinExistence type="inferred from homology"/>
<evidence type="ECO:0000259" key="4">
    <source>
        <dbReference type="SMART" id="SM00922"/>
    </source>
</evidence>
<keyword evidence="3" id="KW-0413">Isomerase</keyword>
<dbReference type="SFLD" id="SFLDF00009">
    <property type="entry name" value="o-succinylbenzoate_synthase"/>
    <property type="match status" value="1"/>
</dbReference>
<evidence type="ECO:0000256" key="2">
    <source>
        <dbReference type="ARBA" id="ARBA00022723"/>
    </source>
</evidence>
<dbReference type="InterPro" id="IPR029065">
    <property type="entry name" value="Enolase_C-like"/>
</dbReference>
<gene>
    <name evidence="5" type="ORF">MNBD_ACTINO02-2670</name>
</gene>
<dbReference type="GO" id="GO:0046872">
    <property type="term" value="F:metal ion binding"/>
    <property type="evidence" value="ECO:0007669"/>
    <property type="project" value="UniProtKB-KW"/>
</dbReference>
<organism evidence="5">
    <name type="scientific">hydrothermal vent metagenome</name>
    <dbReference type="NCBI Taxonomy" id="652676"/>
    <lineage>
        <taxon>unclassified sequences</taxon>
        <taxon>metagenomes</taxon>
        <taxon>ecological metagenomes</taxon>
    </lineage>
</organism>
<dbReference type="Pfam" id="PF13378">
    <property type="entry name" value="MR_MLE_C"/>
    <property type="match status" value="1"/>
</dbReference>
<name>A0A3B0SMS8_9ZZZZ</name>
<feature type="domain" description="Mandelate racemase/muconate lactonizing enzyme C-terminal" evidence="4">
    <location>
        <begin position="125"/>
        <end position="217"/>
    </location>
</feature>
<evidence type="ECO:0000256" key="3">
    <source>
        <dbReference type="ARBA" id="ARBA00023235"/>
    </source>
</evidence>
<dbReference type="InterPro" id="IPR029017">
    <property type="entry name" value="Enolase-like_N"/>
</dbReference>
<accession>A0A3B0SMS8</accession>
<evidence type="ECO:0000313" key="5">
    <source>
        <dbReference type="EMBL" id="VAW02287.1"/>
    </source>
</evidence>
<dbReference type="PANTHER" id="PTHR48073:SF2">
    <property type="entry name" value="O-SUCCINYLBENZOATE SYNTHASE"/>
    <property type="match status" value="1"/>
</dbReference>
<reference evidence="5" key="1">
    <citation type="submission" date="2018-06" db="EMBL/GenBank/DDBJ databases">
        <authorList>
            <person name="Zhirakovskaya E."/>
        </authorList>
    </citation>
    <scope>NUCLEOTIDE SEQUENCE</scope>
</reference>
<dbReference type="Gene3D" id="3.20.20.120">
    <property type="entry name" value="Enolase-like C-terminal domain"/>
    <property type="match status" value="1"/>
</dbReference>
<dbReference type="SMART" id="SM00922">
    <property type="entry name" value="MR_MLE"/>
    <property type="match status" value="1"/>
</dbReference>
<dbReference type="InterPro" id="IPR036849">
    <property type="entry name" value="Enolase-like_C_sf"/>
</dbReference>
<dbReference type="InterPro" id="IPR013341">
    <property type="entry name" value="Mandelate_racemase_N_dom"/>
</dbReference>
<sequence length="350" mass="37207">MFSSLILARLKLRLVDPIVTATGVVRSRDVALVGIEEKGVVGWGEAAPYPNYSSETIDDVWEALGNHADDILGGAIPNIPLTASAAVDQARWDLAARLSEEPLWAAIGGIARPIPCRVAVSGATIDDLLGKVERAVACGIPAVKVKVMPGRDVAFVKAVVDTYPHLGVAIDANASFDHTAVDIFDAFDALDLDFFEQPLPRDDLRGHAKLRERLDVPIALDESLHSGSGIAQAIELRAADLLTVKPGIIGIAGVLEVNQQLRATDMAVRLSGLIESSIGRAHTLALATLGEMGPTDLAPTSFYLETDSAHPSWETKSGAILPRPAVGIGVDVDVDELEQIAVAWGRFTRR</sequence>
<protein>
    <recommendedName>
        <fullName evidence="4">Mandelate racemase/muconate lactonizing enzyme C-terminal domain-containing protein</fullName>
    </recommendedName>
</protein>
<dbReference type="SUPFAM" id="SSF54826">
    <property type="entry name" value="Enolase N-terminal domain-like"/>
    <property type="match status" value="1"/>
</dbReference>
<dbReference type="Gene3D" id="3.30.390.10">
    <property type="entry name" value="Enolase-like, N-terminal domain"/>
    <property type="match status" value="1"/>
</dbReference>
<dbReference type="PANTHER" id="PTHR48073">
    <property type="entry name" value="O-SUCCINYLBENZOATE SYNTHASE-RELATED"/>
    <property type="match status" value="1"/>
</dbReference>
<comment type="similarity">
    <text evidence="1">Belongs to the mandelate racemase/muconate lactonizing enzyme family.</text>
</comment>
<dbReference type="Pfam" id="PF02746">
    <property type="entry name" value="MR_MLE_N"/>
    <property type="match status" value="1"/>
</dbReference>
<dbReference type="GO" id="GO:0016854">
    <property type="term" value="F:racemase and epimerase activity"/>
    <property type="evidence" value="ECO:0007669"/>
    <property type="project" value="UniProtKB-ARBA"/>
</dbReference>